<feature type="transmembrane region" description="Helical" evidence="1">
    <location>
        <begin position="116"/>
        <end position="133"/>
    </location>
</feature>
<keyword evidence="1" id="KW-0812">Transmembrane</keyword>
<accession>A0A943D9H4</accession>
<reference evidence="2" key="1">
    <citation type="submission" date="2021-02" db="EMBL/GenBank/DDBJ databases">
        <title>Infant gut strain persistence is associated with maternal origin, phylogeny, and functional potential including surface adhesion and iron acquisition.</title>
        <authorList>
            <person name="Lou Y.C."/>
        </authorList>
    </citation>
    <scope>NUCLEOTIDE SEQUENCE</scope>
    <source>
        <strain evidence="2">L3_101_000M1_dasL3_101_000M1_concoct_87</strain>
    </source>
</reference>
<keyword evidence="1" id="KW-1133">Transmembrane helix</keyword>
<feature type="transmembrane region" description="Helical" evidence="1">
    <location>
        <begin position="53"/>
        <end position="72"/>
    </location>
</feature>
<gene>
    <name evidence="2" type="ORF">KHY36_02170</name>
</gene>
<feature type="transmembrane region" description="Helical" evidence="1">
    <location>
        <begin position="145"/>
        <end position="166"/>
    </location>
</feature>
<dbReference type="AlphaFoldDB" id="A0A943D9H4"/>
<feature type="transmembrane region" description="Helical" evidence="1">
    <location>
        <begin position="178"/>
        <end position="198"/>
    </location>
</feature>
<evidence type="ECO:0000313" key="2">
    <source>
        <dbReference type="EMBL" id="MBS5331320.1"/>
    </source>
</evidence>
<keyword evidence="1" id="KW-0472">Membrane</keyword>
<sequence length="371" mass="40909">MQTVRRFSFTPGVGDVPDTNSGNIIRGSSPCFGDKQRRNTSCIRNKFRERPTLFYACSIVASWAGVGSLMNFRTIALNYGAVPAIIWAVFNSLACILFGLFVDRVPSIRRIMQSKVMFYFIGLLTLFQTWTQMSGIYEIFGDTPIGTSGGMVIVYITCAVFLIMLLKDGMIRNVLSDGFSWVVVYGLLGVVVVAALIYTRGAFASIDMGTNAAGIKAGVYNGLLLLPGPFACPYYYSLYEYNDSNADGTRRSNIKMSFVWAGLMFGIYMVLAALLTWVQFSPVLNVMKAILITVIAISSLSTYLYCEYLVFGKKIGFALDVFTVASWQILIPLGVMGIWQLMSTIRIYVVMVAIVVSIAVNLTSDKKEAAQ</sequence>
<feature type="transmembrane region" description="Helical" evidence="1">
    <location>
        <begin position="258"/>
        <end position="280"/>
    </location>
</feature>
<feature type="transmembrane region" description="Helical" evidence="1">
    <location>
        <begin position="317"/>
        <end position="339"/>
    </location>
</feature>
<name>A0A943D9H4_9FIRM</name>
<feature type="transmembrane region" description="Helical" evidence="1">
    <location>
        <begin position="345"/>
        <end position="363"/>
    </location>
</feature>
<feature type="transmembrane region" description="Helical" evidence="1">
    <location>
        <begin position="286"/>
        <end position="305"/>
    </location>
</feature>
<feature type="transmembrane region" description="Helical" evidence="1">
    <location>
        <begin position="84"/>
        <end position="104"/>
    </location>
</feature>
<protein>
    <submittedName>
        <fullName evidence="2">Uncharacterized protein</fullName>
    </submittedName>
</protein>
<comment type="caution">
    <text evidence="2">The sequence shown here is derived from an EMBL/GenBank/DDBJ whole genome shotgun (WGS) entry which is preliminary data.</text>
</comment>
<feature type="transmembrane region" description="Helical" evidence="1">
    <location>
        <begin position="218"/>
        <end position="237"/>
    </location>
</feature>
<proteinExistence type="predicted"/>
<evidence type="ECO:0000256" key="1">
    <source>
        <dbReference type="SAM" id="Phobius"/>
    </source>
</evidence>
<dbReference type="Proteomes" id="UP000759273">
    <property type="component" value="Unassembled WGS sequence"/>
</dbReference>
<organism evidence="2 3">
    <name type="scientific">Subdoligranulum variabile</name>
    <dbReference type="NCBI Taxonomy" id="214851"/>
    <lineage>
        <taxon>Bacteria</taxon>
        <taxon>Bacillati</taxon>
        <taxon>Bacillota</taxon>
        <taxon>Clostridia</taxon>
        <taxon>Eubacteriales</taxon>
        <taxon>Oscillospiraceae</taxon>
        <taxon>Subdoligranulum</taxon>
    </lineage>
</organism>
<evidence type="ECO:0000313" key="3">
    <source>
        <dbReference type="Proteomes" id="UP000759273"/>
    </source>
</evidence>
<dbReference type="EMBL" id="JAGZGG010000003">
    <property type="protein sequence ID" value="MBS5331320.1"/>
    <property type="molecule type" value="Genomic_DNA"/>
</dbReference>